<sequence>MNFDHFVQMFFGIMQTKTDSSVITVVLREQVQARKSWQQISIYFEDYIDTYFLHAFNVHDEKCESNLQF</sequence>
<evidence type="ECO:0000313" key="2">
    <source>
        <dbReference type="Proteomes" id="UP001234178"/>
    </source>
</evidence>
<gene>
    <name evidence="1" type="ORF">OUZ56_027382</name>
</gene>
<proteinExistence type="predicted"/>
<dbReference type="EMBL" id="JAOYFB010000004">
    <property type="protein sequence ID" value="KAK4014872.1"/>
    <property type="molecule type" value="Genomic_DNA"/>
</dbReference>
<dbReference type="Proteomes" id="UP001234178">
    <property type="component" value="Unassembled WGS sequence"/>
</dbReference>
<organism evidence="1 2">
    <name type="scientific">Daphnia magna</name>
    <dbReference type="NCBI Taxonomy" id="35525"/>
    <lineage>
        <taxon>Eukaryota</taxon>
        <taxon>Metazoa</taxon>
        <taxon>Ecdysozoa</taxon>
        <taxon>Arthropoda</taxon>
        <taxon>Crustacea</taxon>
        <taxon>Branchiopoda</taxon>
        <taxon>Diplostraca</taxon>
        <taxon>Cladocera</taxon>
        <taxon>Anomopoda</taxon>
        <taxon>Daphniidae</taxon>
        <taxon>Daphnia</taxon>
    </lineage>
</organism>
<reference evidence="1 2" key="1">
    <citation type="journal article" date="2023" name="Nucleic Acids Res.">
        <title>The hologenome of Daphnia magna reveals possible DNA methylation and microbiome-mediated evolution of the host genome.</title>
        <authorList>
            <person name="Chaturvedi A."/>
            <person name="Li X."/>
            <person name="Dhandapani V."/>
            <person name="Marshall H."/>
            <person name="Kissane S."/>
            <person name="Cuenca-Cambronero M."/>
            <person name="Asole G."/>
            <person name="Calvet F."/>
            <person name="Ruiz-Romero M."/>
            <person name="Marangio P."/>
            <person name="Guigo R."/>
            <person name="Rago D."/>
            <person name="Mirbahai L."/>
            <person name="Eastwood N."/>
            <person name="Colbourne J.K."/>
            <person name="Zhou J."/>
            <person name="Mallon E."/>
            <person name="Orsini L."/>
        </authorList>
    </citation>
    <scope>NUCLEOTIDE SEQUENCE [LARGE SCALE GENOMIC DNA]</scope>
    <source>
        <strain evidence="1">LRV0_1</strain>
    </source>
</reference>
<protein>
    <submittedName>
        <fullName evidence="1">Uncharacterized protein</fullName>
    </submittedName>
</protein>
<keyword evidence="2" id="KW-1185">Reference proteome</keyword>
<name>A0ABQ9ZPL4_9CRUS</name>
<evidence type="ECO:0000313" key="1">
    <source>
        <dbReference type="EMBL" id="KAK4014872.1"/>
    </source>
</evidence>
<comment type="caution">
    <text evidence="1">The sequence shown here is derived from an EMBL/GenBank/DDBJ whole genome shotgun (WGS) entry which is preliminary data.</text>
</comment>
<accession>A0ABQ9ZPL4</accession>